<evidence type="ECO:0000256" key="2">
    <source>
        <dbReference type="ARBA" id="ARBA00022475"/>
    </source>
</evidence>
<evidence type="ECO:0000256" key="1">
    <source>
        <dbReference type="ARBA" id="ARBA00004651"/>
    </source>
</evidence>
<protein>
    <submittedName>
        <fullName evidence="10">FtsX-like permease family protein</fullName>
    </submittedName>
</protein>
<evidence type="ECO:0000256" key="5">
    <source>
        <dbReference type="ARBA" id="ARBA00023136"/>
    </source>
</evidence>
<evidence type="ECO:0000259" key="8">
    <source>
        <dbReference type="Pfam" id="PF02687"/>
    </source>
</evidence>
<name>A0A9D5Q4P5_9BACT</name>
<comment type="caution">
    <text evidence="10">The sequence shown here is derived from an EMBL/GenBank/DDBJ whole genome shotgun (WGS) entry which is preliminary data.</text>
</comment>
<evidence type="ECO:0000256" key="7">
    <source>
        <dbReference type="SAM" id="Phobius"/>
    </source>
</evidence>
<feature type="transmembrane region" description="Helical" evidence="7">
    <location>
        <begin position="100"/>
        <end position="121"/>
    </location>
</feature>
<dbReference type="AlphaFoldDB" id="A0A9D5Q4P5"/>
<keyword evidence="3 7" id="KW-0812">Transmembrane</keyword>
<dbReference type="InterPro" id="IPR003838">
    <property type="entry name" value="ABC3_permease_C"/>
</dbReference>
<evidence type="ECO:0000256" key="4">
    <source>
        <dbReference type="ARBA" id="ARBA00022989"/>
    </source>
</evidence>
<dbReference type="InterPro" id="IPR025857">
    <property type="entry name" value="MacB_PCD"/>
</dbReference>
<dbReference type="Pfam" id="PF02687">
    <property type="entry name" value="FtsX"/>
    <property type="match status" value="1"/>
</dbReference>
<evidence type="ECO:0000313" key="11">
    <source>
        <dbReference type="Proteomes" id="UP000649604"/>
    </source>
</evidence>
<reference evidence="10" key="1">
    <citation type="submission" date="2019-11" db="EMBL/GenBank/DDBJ databases">
        <title>Microbial mats filling the niche in hypersaline microbial mats.</title>
        <authorList>
            <person name="Wong H.L."/>
            <person name="Macleod F.I."/>
            <person name="White R.A. III"/>
            <person name="Burns B.P."/>
        </authorList>
    </citation>
    <scope>NUCLEOTIDE SEQUENCE</scope>
    <source>
        <strain evidence="10">Rbin_158</strain>
    </source>
</reference>
<dbReference type="Proteomes" id="UP000649604">
    <property type="component" value="Unassembled WGS sequence"/>
</dbReference>
<dbReference type="Pfam" id="PF12704">
    <property type="entry name" value="MacB_PCD"/>
    <property type="match status" value="1"/>
</dbReference>
<gene>
    <name evidence="10" type="ORF">GF339_02900</name>
</gene>
<feature type="non-terminal residue" evidence="10">
    <location>
        <position position="1"/>
    </location>
</feature>
<comment type="similarity">
    <text evidence="6">Belongs to the ABC-4 integral membrane protein family.</text>
</comment>
<sequence length="453" mass="50789">EYVSGTGFPFIWRYYKPAAFALTFFYSIGFPILAIGLPIRKIFTMQTAAMIATGVETNSGTMTTMFMRSNFFRIGKRWNRLLERKVLLRIGLRNVWRRKFFFVFSTLCIVLSLAFSVATLLTNTSIYQTVNDFLDRGQWELFVQFIGHLDPPNVAQLQHIDGISAVDPYRKGFVKLGVADTVMPYRILGISTAKTLMGVDLIEGRFFSSDEAHEIILNEEMKNTLGLELGDLVEVSGKEQALPLTLVGTMNNLTGGQGLAPLLTTQSLLSKHPNFSGALLTVHDPIEAVEARLYHTDNVGYVVRKSQARETLHISMGKLSNFLYKYCTLSLVVSVLLIFINLYLNVIDRETEYAVLLANGFGKHEISRMISYEVLVMMIVVMLATVPLAVLFAKLICLRIAETAMNVHLHLQIRDFLIILLPGLLLMLGVTAYCVKVAMEVNVPTAIRNRILG</sequence>
<feature type="transmembrane region" description="Helical" evidence="7">
    <location>
        <begin position="416"/>
        <end position="435"/>
    </location>
</feature>
<dbReference type="InterPro" id="IPR050250">
    <property type="entry name" value="Macrolide_Exporter_MacB"/>
</dbReference>
<keyword evidence="2" id="KW-1003">Cell membrane</keyword>
<feature type="transmembrane region" description="Helical" evidence="7">
    <location>
        <begin position="18"/>
        <end position="37"/>
    </location>
</feature>
<evidence type="ECO:0000259" key="9">
    <source>
        <dbReference type="Pfam" id="PF12704"/>
    </source>
</evidence>
<proteinExistence type="inferred from homology"/>
<evidence type="ECO:0000256" key="3">
    <source>
        <dbReference type="ARBA" id="ARBA00022692"/>
    </source>
</evidence>
<feature type="domain" description="ABC3 transporter permease C-terminal" evidence="8">
    <location>
        <begin position="328"/>
        <end position="441"/>
    </location>
</feature>
<keyword evidence="5 7" id="KW-0472">Membrane</keyword>
<keyword evidence="4 7" id="KW-1133">Transmembrane helix</keyword>
<dbReference type="PANTHER" id="PTHR30572">
    <property type="entry name" value="MEMBRANE COMPONENT OF TRANSPORTER-RELATED"/>
    <property type="match status" value="1"/>
</dbReference>
<evidence type="ECO:0000256" key="6">
    <source>
        <dbReference type="ARBA" id="ARBA00038076"/>
    </source>
</evidence>
<organism evidence="10 11">
    <name type="scientific">candidate division KSB3 bacterium</name>
    <dbReference type="NCBI Taxonomy" id="2044937"/>
    <lineage>
        <taxon>Bacteria</taxon>
        <taxon>candidate division KSB3</taxon>
    </lineage>
</organism>
<dbReference type="GO" id="GO:0022857">
    <property type="term" value="F:transmembrane transporter activity"/>
    <property type="evidence" value="ECO:0007669"/>
    <property type="project" value="TreeGrafter"/>
</dbReference>
<feature type="transmembrane region" description="Helical" evidence="7">
    <location>
        <begin position="323"/>
        <end position="344"/>
    </location>
</feature>
<dbReference type="GO" id="GO:0005886">
    <property type="term" value="C:plasma membrane"/>
    <property type="evidence" value="ECO:0007669"/>
    <property type="project" value="UniProtKB-SubCell"/>
</dbReference>
<dbReference type="PANTHER" id="PTHR30572:SF4">
    <property type="entry name" value="ABC TRANSPORTER PERMEASE YTRF"/>
    <property type="match status" value="1"/>
</dbReference>
<feature type="transmembrane region" description="Helical" evidence="7">
    <location>
        <begin position="374"/>
        <end position="396"/>
    </location>
</feature>
<feature type="domain" description="MacB-like periplasmic core" evidence="9">
    <location>
        <begin position="104"/>
        <end position="269"/>
    </location>
</feature>
<dbReference type="EMBL" id="WJJP01000087">
    <property type="protein sequence ID" value="MBD3323503.1"/>
    <property type="molecule type" value="Genomic_DNA"/>
</dbReference>
<comment type="subcellular location">
    <subcellularLocation>
        <location evidence="1">Cell membrane</location>
        <topology evidence="1">Multi-pass membrane protein</topology>
    </subcellularLocation>
</comment>
<evidence type="ECO:0000313" key="10">
    <source>
        <dbReference type="EMBL" id="MBD3323503.1"/>
    </source>
</evidence>
<accession>A0A9D5Q4P5</accession>